<comment type="caution">
    <text evidence="1">The sequence shown here is derived from an EMBL/GenBank/DDBJ whole genome shotgun (WGS) entry which is preliminary data.</text>
</comment>
<dbReference type="Gene3D" id="3.40.50.300">
    <property type="entry name" value="P-loop containing nucleotide triphosphate hydrolases"/>
    <property type="match status" value="1"/>
</dbReference>
<dbReference type="EMBL" id="JAVHUL010000014">
    <property type="protein sequence ID" value="MDQ7917322.1"/>
    <property type="molecule type" value="Genomic_DNA"/>
</dbReference>
<reference evidence="1 2" key="1">
    <citation type="submission" date="2023-08" db="EMBL/GenBank/DDBJ databases">
        <title>Mesonia sp. MT50, isolated from deep-sea sediment of the Mariana Trench.</title>
        <authorList>
            <person name="Fu H."/>
        </authorList>
    </citation>
    <scope>NUCLEOTIDE SEQUENCE [LARGE SCALE GENOMIC DNA]</scope>
    <source>
        <strain evidence="1 2">MT50</strain>
    </source>
</reference>
<dbReference type="SUPFAM" id="SSF52540">
    <property type="entry name" value="P-loop containing nucleoside triphosphate hydrolases"/>
    <property type="match status" value="1"/>
</dbReference>
<protein>
    <submittedName>
        <fullName evidence="1">ATPase</fullName>
    </submittedName>
</protein>
<organism evidence="1 2">
    <name type="scientific">Mesonia profundi</name>
    <dbReference type="NCBI Taxonomy" id="3070998"/>
    <lineage>
        <taxon>Bacteria</taxon>
        <taxon>Pseudomonadati</taxon>
        <taxon>Bacteroidota</taxon>
        <taxon>Flavobacteriia</taxon>
        <taxon>Flavobacteriales</taxon>
        <taxon>Flavobacteriaceae</taxon>
        <taxon>Mesonia</taxon>
    </lineage>
</organism>
<sequence>MEKLKSQPGIVRVNKETYQIAKFKNEMLYYDFAEIVYFLIAKGKSLFGEHFKIYKIDLPLLHKLICYRIADPNYCKKYNIDTKKGLLLTGPIGCGKTSIITLLKHITPHLPSYQVIPARNVTFSFNFLGYKVIQNYGDSSHYCFDDIGVEPTGKHFGKECNVIGEILLSRYEMYLKANKLKSRGLQLKTHATTNLNADELEEKYGNRVRSRMREMFNLISFDPNSDDKRS</sequence>
<dbReference type="InterPro" id="IPR027417">
    <property type="entry name" value="P-loop_NTPase"/>
</dbReference>
<name>A0ABU1A0Y5_9FLAO</name>
<evidence type="ECO:0000313" key="1">
    <source>
        <dbReference type="EMBL" id="MDQ7917322.1"/>
    </source>
</evidence>
<proteinExistence type="predicted"/>
<dbReference type="RefSeq" id="WP_308864036.1">
    <property type="nucleotide sequence ID" value="NZ_JAVHUL010000014.1"/>
</dbReference>
<dbReference type="Proteomes" id="UP001230915">
    <property type="component" value="Unassembled WGS sequence"/>
</dbReference>
<accession>A0ABU1A0Y5</accession>
<gene>
    <name evidence="1" type="ORF">RBU60_07025</name>
</gene>
<keyword evidence="2" id="KW-1185">Reference proteome</keyword>
<evidence type="ECO:0000313" key="2">
    <source>
        <dbReference type="Proteomes" id="UP001230915"/>
    </source>
</evidence>